<dbReference type="PANTHER" id="PTHR12243">
    <property type="entry name" value="MADF DOMAIN TRANSCRIPTION FACTOR"/>
    <property type="match status" value="1"/>
</dbReference>
<dbReference type="EnsemblMetazoa" id="CJA20565.1">
    <property type="protein sequence ID" value="CJA20565.1"/>
    <property type="gene ID" value="WBGene00176137"/>
</dbReference>
<dbReference type="GO" id="GO:0005667">
    <property type="term" value="C:transcription regulator complex"/>
    <property type="evidence" value="ECO:0007669"/>
    <property type="project" value="TreeGrafter"/>
</dbReference>
<dbReference type="PROSITE" id="PS51029">
    <property type="entry name" value="MADF"/>
    <property type="match status" value="1"/>
</dbReference>
<evidence type="ECO:0000313" key="3">
    <source>
        <dbReference type="EnsemblMetazoa" id="CJA20565.1"/>
    </source>
</evidence>
<proteinExistence type="predicted"/>
<reference evidence="3" key="2">
    <citation type="submission" date="2022-06" db="UniProtKB">
        <authorList>
            <consortium name="EnsemblMetazoa"/>
        </authorList>
    </citation>
    <scope>IDENTIFICATION</scope>
    <source>
        <strain evidence="3">DF5081</strain>
    </source>
</reference>
<organism evidence="3 4">
    <name type="scientific">Caenorhabditis japonica</name>
    <dbReference type="NCBI Taxonomy" id="281687"/>
    <lineage>
        <taxon>Eukaryota</taxon>
        <taxon>Metazoa</taxon>
        <taxon>Ecdysozoa</taxon>
        <taxon>Nematoda</taxon>
        <taxon>Chromadorea</taxon>
        <taxon>Rhabditida</taxon>
        <taxon>Rhabditina</taxon>
        <taxon>Rhabditomorpha</taxon>
        <taxon>Rhabditoidea</taxon>
        <taxon>Rhabditidae</taxon>
        <taxon>Peloderinae</taxon>
        <taxon>Caenorhabditis</taxon>
    </lineage>
</organism>
<dbReference type="AlphaFoldDB" id="A0A8R1I5L9"/>
<dbReference type="GO" id="GO:0006357">
    <property type="term" value="P:regulation of transcription by RNA polymerase II"/>
    <property type="evidence" value="ECO:0007669"/>
    <property type="project" value="TreeGrafter"/>
</dbReference>
<accession>A0A8R1I5L9</accession>
<dbReference type="Proteomes" id="UP000005237">
    <property type="component" value="Unassembled WGS sequence"/>
</dbReference>
<dbReference type="PANTHER" id="PTHR12243:SF69">
    <property type="entry name" value="SI:CH73-59F11.3"/>
    <property type="match status" value="1"/>
</dbReference>
<keyword evidence="4" id="KW-1185">Reference proteome</keyword>
<feature type="compositionally biased region" description="Low complexity" evidence="1">
    <location>
        <begin position="221"/>
        <end position="231"/>
    </location>
</feature>
<feature type="domain" description="MADF" evidence="2">
    <location>
        <begin position="90"/>
        <end position="186"/>
    </location>
</feature>
<protein>
    <submittedName>
        <fullName evidence="3">MADF domain-containing protein</fullName>
    </submittedName>
</protein>
<dbReference type="SMART" id="SM00595">
    <property type="entry name" value="MADF"/>
    <property type="match status" value="1"/>
</dbReference>
<reference evidence="4" key="1">
    <citation type="submission" date="2010-08" db="EMBL/GenBank/DDBJ databases">
        <authorList>
            <consortium name="Caenorhabditis japonica Sequencing Consortium"/>
            <person name="Wilson R.K."/>
        </authorList>
    </citation>
    <scope>NUCLEOTIDE SEQUENCE [LARGE SCALE GENOMIC DNA]</scope>
    <source>
        <strain evidence="4">DF5081</strain>
    </source>
</reference>
<dbReference type="InterPro" id="IPR039353">
    <property type="entry name" value="TF_Adf1"/>
</dbReference>
<dbReference type="EnsemblMetazoa" id="CJA20565.2">
    <property type="protein sequence ID" value="CJA20565.2"/>
    <property type="gene ID" value="WBGene00176137"/>
</dbReference>
<dbReference type="InterPro" id="IPR006578">
    <property type="entry name" value="MADF-dom"/>
</dbReference>
<evidence type="ECO:0000256" key="1">
    <source>
        <dbReference type="SAM" id="MobiDB-lite"/>
    </source>
</evidence>
<sequence length="347" mass="39007">MDFELRNQFAGVKEFEDSEELVIDDEPCAVDDGDCNEEIGDFENNSSDGEIFRVTKHLSKKKEMKKCTGRRAKVKKDDEYSKYNYNDIVFFISSVSERPALWDGSSTGYHRDDANARLWNEIEKECSEFMPRGRWHGKTAFDRWKEIKKDYIAYKNRVKNAPSGSSQIKKPFIFANHLDFLQSAIEKRAVKNAWIVGSGSSDCGTVHKTSPLSIGRKPKSRPASSTKTSTSATIEKLAENDTTLTQALLKLVDKKSNGESAEACESRELCSVFKQHTQAWSSVAVSVAKAKTITFITELQEHGNFPRAKSATRLPPNLLDDFTLMSNATTSSSNPLFSPLSEYNSNY</sequence>
<feature type="region of interest" description="Disordered" evidence="1">
    <location>
        <begin position="207"/>
        <end position="231"/>
    </location>
</feature>
<evidence type="ECO:0000313" key="4">
    <source>
        <dbReference type="Proteomes" id="UP000005237"/>
    </source>
</evidence>
<name>A0A8R1I5L9_CAEJA</name>
<dbReference type="Pfam" id="PF10545">
    <property type="entry name" value="MADF_DNA_bdg"/>
    <property type="match status" value="1"/>
</dbReference>
<dbReference type="GO" id="GO:0005634">
    <property type="term" value="C:nucleus"/>
    <property type="evidence" value="ECO:0007669"/>
    <property type="project" value="TreeGrafter"/>
</dbReference>
<evidence type="ECO:0000259" key="2">
    <source>
        <dbReference type="PROSITE" id="PS51029"/>
    </source>
</evidence>